<evidence type="ECO:0000256" key="8">
    <source>
        <dbReference type="SAM" id="MobiDB-lite"/>
    </source>
</evidence>
<evidence type="ECO:0000256" key="3">
    <source>
        <dbReference type="ARBA" id="ARBA00006759"/>
    </source>
</evidence>
<feature type="binding site" evidence="7">
    <location>
        <position position="134"/>
    </location>
    <ligand>
        <name>Zn(2+)</name>
        <dbReference type="ChEBI" id="CHEBI:29105"/>
        <label>1</label>
    </ligand>
</feature>
<feature type="domain" description="Metallo-beta-lactamase" evidence="9">
    <location>
        <begin position="33"/>
        <end position="191"/>
    </location>
</feature>
<feature type="binding site" evidence="7">
    <location>
        <position position="191"/>
    </location>
    <ligand>
        <name>Zn(2+)</name>
        <dbReference type="ChEBI" id="CHEBI:29105"/>
        <label>2</label>
    </ligand>
</feature>
<evidence type="ECO:0000256" key="7">
    <source>
        <dbReference type="HAMAP-Rule" id="MF_01374"/>
    </source>
</evidence>
<dbReference type="RefSeq" id="WP_128562894.1">
    <property type="nucleotide sequence ID" value="NZ_BPQH01000008.1"/>
</dbReference>
<dbReference type="EMBL" id="BPQH01000008">
    <property type="protein sequence ID" value="GJD50091.1"/>
    <property type="molecule type" value="Genomic_DNA"/>
</dbReference>
<dbReference type="GO" id="GO:0016787">
    <property type="term" value="F:hydrolase activity"/>
    <property type="evidence" value="ECO:0007669"/>
    <property type="project" value="UniProtKB-KW"/>
</dbReference>
<proteinExistence type="inferred from homology"/>
<feature type="binding site" evidence="7">
    <location>
        <position position="153"/>
    </location>
    <ligand>
        <name>Zn(2+)</name>
        <dbReference type="ChEBI" id="CHEBI:29105"/>
        <label>1</label>
    </ligand>
</feature>
<feature type="binding site" evidence="7">
    <location>
        <position position="80"/>
    </location>
    <ligand>
        <name>Zn(2+)</name>
        <dbReference type="ChEBI" id="CHEBI:29105"/>
        <label>2</label>
    </ligand>
</feature>
<comment type="similarity">
    <text evidence="3 7">Belongs to the metallo-beta-lactamase superfamily. Glyoxalase II family.</text>
</comment>
<evidence type="ECO:0000313" key="11">
    <source>
        <dbReference type="Proteomes" id="UP001055167"/>
    </source>
</evidence>
<feature type="binding site" evidence="7">
    <location>
        <position position="153"/>
    </location>
    <ligand>
        <name>Zn(2+)</name>
        <dbReference type="ChEBI" id="CHEBI:29105"/>
        <label>2</label>
    </ligand>
</feature>
<accession>A0ABQ4QZN1</accession>
<dbReference type="CDD" id="cd07723">
    <property type="entry name" value="hydroxyacylglutathione_hydrolase_MBL-fold"/>
    <property type="match status" value="1"/>
</dbReference>
<dbReference type="InterPro" id="IPR001279">
    <property type="entry name" value="Metallo-B-lactamas"/>
</dbReference>
<sequence length="276" mass="29776">MSLTPETSPNSETSRGAGKPPSPEIRAFLCRSDNIGVLMRDPATGACAAIDVPEAAAVLRALDETGWRLTDILVTHRHLDHVEGIPEVKARTGARVTAPARAGDAVPEVDARVSEGDVVTVGSLTGTVWETPGHCDDHVTYWFERQRLAFAGDTLFTLGCGRVVEGAPEVLWRSLSRFLPLPDETVVYSGHDYVLANARFGLAAEPENRNLRDRAALAERARAEGRFLVPTTIGEEKATNPFLRATEPALARAVAMAPGSDPAAVFTALRAWKNRF</sequence>
<keyword evidence="6 7" id="KW-0862">Zinc</keyword>
<comment type="caution">
    <text evidence="10">The sequence shown here is derived from an EMBL/GenBank/DDBJ whole genome shotgun (WGS) entry which is preliminary data.</text>
</comment>
<evidence type="ECO:0000256" key="1">
    <source>
        <dbReference type="ARBA" id="ARBA00001623"/>
    </source>
</evidence>
<feature type="binding site" evidence="7">
    <location>
        <position position="76"/>
    </location>
    <ligand>
        <name>Zn(2+)</name>
        <dbReference type="ChEBI" id="CHEBI:29105"/>
        <label>1</label>
    </ligand>
</feature>
<evidence type="ECO:0000259" key="9">
    <source>
        <dbReference type="SMART" id="SM00849"/>
    </source>
</evidence>
<keyword evidence="11" id="KW-1185">Reference proteome</keyword>
<keyword evidence="5 7" id="KW-0378">Hydrolase</keyword>
<evidence type="ECO:0000313" key="10">
    <source>
        <dbReference type="EMBL" id="GJD50091.1"/>
    </source>
</evidence>
<dbReference type="InterPro" id="IPR050110">
    <property type="entry name" value="Glyoxalase_II_hydrolase"/>
</dbReference>
<evidence type="ECO:0000256" key="2">
    <source>
        <dbReference type="ARBA" id="ARBA00004963"/>
    </source>
</evidence>
<dbReference type="InterPro" id="IPR032282">
    <property type="entry name" value="HAGH_C"/>
</dbReference>
<dbReference type="PANTHER" id="PTHR43705:SF1">
    <property type="entry name" value="HYDROXYACYLGLUTATHIONE HYDROLASE GLOB"/>
    <property type="match status" value="1"/>
</dbReference>
<feature type="binding site" evidence="7">
    <location>
        <position position="78"/>
    </location>
    <ligand>
        <name>Zn(2+)</name>
        <dbReference type="ChEBI" id="CHEBI:29105"/>
        <label>1</label>
    </ligand>
</feature>
<dbReference type="InterPro" id="IPR035680">
    <property type="entry name" value="Clx_II_MBL"/>
</dbReference>
<dbReference type="HAMAP" id="MF_01374">
    <property type="entry name" value="Glyoxalase_2"/>
    <property type="match status" value="1"/>
</dbReference>
<feature type="compositionally biased region" description="Polar residues" evidence="8">
    <location>
        <begin position="1"/>
        <end position="14"/>
    </location>
</feature>
<organism evidence="10 11">
    <name type="scientific">Methylobacterium crusticola</name>
    <dbReference type="NCBI Taxonomy" id="1697972"/>
    <lineage>
        <taxon>Bacteria</taxon>
        <taxon>Pseudomonadati</taxon>
        <taxon>Pseudomonadota</taxon>
        <taxon>Alphaproteobacteria</taxon>
        <taxon>Hyphomicrobiales</taxon>
        <taxon>Methylobacteriaceae</taxon>
        <taxon>Methylobacterium</taxon>
    </lineage>
</organism>
<comment type="subunit">
    <text evidence="7">Monomer.</text>
</comment>
<dbReference type="PANTHER" id="PTHR43705">
    <property type="entry name" value="HYDROXYACYLGLUTATHIONE HYDROLASE"/>
    <property type="match status" value="1"/>
</dbReference>
<dbReference type="Gene3D" id="3.60.15.10">
    <property type="entry name" value="Ribonuclease Z/Hydroxyacylglutathione hydrolase-like"/>
    <property type="match status" value="1"/>
</dbReference>
<reference evidence="10" key="2">
    <citation type="submission" date="2021-08" db="EMBL/GenBank/DDBJ databases">
        <authorList>
            <person name="Tani A."/>
            <person name="Ola A."/>
            <person name="Ogura Y."/>
            <person name="Katsura K."/>
            <person name="Hayashi T."/>
        </authorList>
    </citation>
    <scope>NUCLEOTIDE SEQUENCE</scope>
    <source>
        <strain evidence="10">KCTC 52305</strain>
    </source>
</reference>
<dbReference type="SUPFAM" id="SSF56281">
    <property type="entry name" value="Metallo-hydrolase/oxidoreductase"/>
    <property type="match status" value="1"/>
</dbReference>
<dbReference type="Pfam" id="PF00753">
    <property type="entry name" value="Lactamase_B"/>
    <property type="match status" value="1"/>
</dbReference>
<feature type="binding site" evidence="7">
    <location>
        <position position="81"/>
    </location>
    <ligand>
        <name>Zn(2+)</name>
        <dbReference type="ChEBI" id="CHEBI:29105"/>
        <label>2</label>
    </ligand>
</feature>
<evidence type="ECO:0000256" key="4">
    <source>
        <dbReference type="ARBA" id="ARBA00022723"/>
    </source>
</evidence>
<evidence type="ECO:0000256" key="6">
    <source>
        <dbReference type="ARBA" id="ARBA00022833"/>
    </source>
</evidence>
<dbReference type="InterPro" id="IPR017782">
    <property type="entry name" value="Hydroxyacylglutathione_Hdrlase"/>
</dbReference>
<gene>
    <name evidence="10" type="primary">gloB_2</name>
    <name evidence="7" type="synonym">gloB</name>
    <name evidence="10" type="ORF">OPKNFCMD_2828</name>
</gene>
<comment type="cofactor">
    <cofactor evidence="7">
        <name>Zn(2+)</name>
        <dbReference type="ChEBI" id="CHEBI:29105"/>
    </cofactor>
    <text evidence="7">Binds 2 Zn(2+) ions per subunit.</text>
</comment>
<comment type="function">
    <text evidence="7">Thiolesterase that catalyzes the hydrolysis of S-D-lactoyl-glutathione to form glutathione and D-lactic acid.</text>
</comment>
<dbReference type="SMART" id="SM00849">
    <property type="entry name" value="Lactamase_B"/>
    <property type="match status" value="1"/>
</dbReference>
<comment type="catalytic activity">
    <reaction evidence="1 7">
        <text>an S-(2-hydroxyacyl)glutathione + H2O = a 2-hydroxy carboxylate + glutathione + H(+)</text>
        <dbReference type="Rhea" id="RHEA:21864"/>
        <dbReference type="ChEBI" id="CHEBI:15377"/>
        <dbReference type="ChEBI" id="CHEBI:15378"/>
        <dbReference type="ChEBI" id="CHEBI:57925"/>
        <dbReference type="ChEBI" id="CHEBI:58896"/>
        <dbReference type="ChEBI" id="CHEBI:71261"/>
        <dbReference type="EC" id="3.1.2.6"/>
    </reaction>
</comment>
<dbReference type="Proteomes" id="UP001055167">
    <property type="component" value="Unassembled WGS sequence"/>
</dbReference>
<dbReference type="PIRSF" id="PIRSF005457">
    <property type="entry name" value="Glx"/>
    <property type="match status" value="1"/>
</dbReference>
<dbReference type="InterPro" id="IPR036866">
    <property type="entry name" value="RibonucZ/Hydroxyglut_hydro"/>
</dbReference>
<reference evidence="10" key="1">
    <citation type="journal article" date="2021" name="Front. Microbiol.">
        <title>Comprehensive Comparative Genomics and Phenotyping of Methylobacterium Species.</title>
        <authorList>
            <person name="Alessa O."/>
            <person name="Ogura Y."/>
            <person name="Fujitani Y."/>
            <person name="Takami H."/>
            <person name="Hayashi T."/>
            <person name="Sahin N."/>
            <person name="Tani A."/>
        </authorList>
    </citation>
    <scope>NUCLEOTIDE SEQUENCE</scope>
    <source>
        <strain evidence="10">KCTC 52305</strain>
    </source>
</reference>
<evidence type="ECO:0000256" key="5">
    <source>
        <dbReference type="ARBA" id="ARBA00022801"/>
    </source>
</evidence>
<keyword evidence="4 7" id="KW-0479">Metal-binding</keyword>
<dbReference type="EC" id="3.1.2.6" evidence="7"/>
<dbReference type="NCBIfam" id="TIGR03413">
    <property type="entry name" value="GSH_gloB"/>
    <property type="match status" value="1"/>
</dbReference>
<name>A0ABQ4QZN1_9HYPH</name>
<feature type="region of interest" description="Disordered" evidence="8">
    <location>
        <begin position="1"/>
        <end position="24"/>
    </location>
</feature>
<comment type="pathway">
    <text evidence="2 7">Secondary metabolite metabolism; methylglyoxal degradation; (R)-lactate from methylglyoxal: step 2/2.</text>
</comment>
<protein>
    <recommendedName>
        <fullName evidence="7">Hydroxyacylglutathione hydrolase</fullName>
        <ecNumber evidence="7">3.1.2.6</ecNumber>
    </recommendedName>
    <alternativeName>
        <fullName evidence="7">Glyoxalase II</fullName>
        <shortName evidence="7">Glx II</shortName>
    </alternativeName>
</protein>
<dbReference type="Pfam" id="PF16123">
    <property type="entry name" value="HAGH_C"/>
    <property type="match status" value="1"/>
</dbReference>